<dbReference type="GO" id="GO:0071555">
    <property type="term" value="P:cell wall organization"/>
    <property type="evidence" value="ECO:0007669"/>
    <property type="project" value="UniProtKB-UniRule"/>
</dbReference>
<dbReference type="HAMAP" id="MF_02078">
    <property type="entry name" value="MurJ_MviN"/>
    <property type="match status" value="1"/>
</dbReference>
<evidence type="ECO:0000256" key="7">
    <source>
        <dbReference type="ARBA" id="ARBA00023136"/>
    </source>
</evidence>
<feature type="transmembrane region" description="Helical" evidence="10">
    <location>
        <begin position="139"/>
        <end position="160"/>
    </location>
</feature>
<keyword evidence="10 11" id="KW-0961">Cell wall biogenesis/degradation</keyword>
<dbReference type="Pfam" id="PF03023">
    <property type="entry name" value="MurJ"/>
    <property type="match status" value="1"/>
</dbReference>
<feature type="transmembrane region" description="Helical" evidence="10">
    <location>
        <begin position="204"/>
        <end position="227"/>
    </location>
</feature>
<feature type="transmembrane region" description="Helical" evidence="10">
    <location>
        <begin position="100"/>
        <end position="133"/>
    </location>
</feature>
<dbReference type="GO" id="GO:0009252">
    <property type="term" value="P:peptidoglycan biosynthetic process"/>
    <property type="evidence" value="ECO:0007669"/>
    <property type="project" value="UniProtKB-UniRule"/>
</dbReference>
<keyword evidence="4 10" id="KW-0133">Cell shape</keyword>
<proteinExistence type="inferred from homology"/>
<dbReference type="NCBIfam" id="TIGR01695">
    <property type="entry name" value="murJ_mviN"/>
    <property type="match status" value="1"/>
</dbReference>
<comment type="similarity">
    <text evidence="9 10 11">Belongs to the MurJ/MviN family.</text>
</comment>
<comment type="subcellular location">
    <subcellularLocation>
        <location evidence="1 10">Cell membrane</location>
        <topology evidence="1 10">Multi-pass membrane protein</topology>
    </subcellularLocation>
</comment>
<keyword evidence="3 10" id="KW-0812">Transmembrane</keyword>
<evidence type="ECO:0000256" key="11">
    <source>
        <dbReference type="PIRNR" id="PIRNR002869"/>
    </source>
</evidence>
<feature type="transmembrane region" description="Helical" evidence="10">
    <location>
        <begin position="518"/>
        <end position="539"/>
    </location>
</feature>
<dbReference type="OrthoDB" id="9804143at2"/>
<feature type="transmembrane region" description="Helical" evidence="10">
    <location>
        <begin position="247"/>
        <end position="266"/>
    </location>
</feature>
<dbReference type="CDD" id="cd13123">
    <property type="entry name" value="MATE_MurJ_like"/>
    <property type="match status" value="1"/>
</dbReference>
<comment type="pathway">
    <text evidence="10">Cell wall biogenesis; peptidoglycan biosynthesis.</text>
</comment>
<feature type="transmembrane region" description="Helical" evidence="10">
    <location>
        <begin position="392"/>
        <end position="412"/>
    </location>
</feature>
<evidence type="ECO:0000256" key="8">
    <source>
        <dbReference type="ARBA" id="ARBA00060041"/>
    </source>
</evidence>
<keyword evidence="6 10" id="KW-1133">Transmembrane helix</keyword>
<feature type="transmembrane region" description="Helical" evidence="10">
    <location>
        <begin position="452"/>
        <end position="471"/>
    </location>
</feature>
<dbReference type="PRINTS" id="PR01806">
    <property type="entry name" value="VIRFACTRMVIN"/>
</dbReference>
<protein>
    <recommendedName>
        <fullName evidence="10">Probable lipid II flippase MurJ</fullName>
    </recommendedName>
</protein>
<keyword evidence="13" id="KW-1185">Reference proteome</keyword>
<dbReference type="GO" id="GO:0015648">
    <property type="term" value="F:lipid-linked peptidoglycan transporter activity"/>
    <property type="evidence" value="ECO:0007669"/>
    <property type="project" value="UniProtKB-UniRule"/>
</dbReference>
<dbReference type="InterPro" id="IPR051050">
    <property type="entry name" value="Lipid_II_flippase_MurJ/MviN"/>
</dbReference>
<organism evidence="12 13">
    <name type="scientific">Polystyrenella longa</name>
    <dbReference type="NCBI Taxonomy" id="2528007"/>
    <lineage>
        <taxon>Bacteria</taxon>
        <taxon>Pseudomonadati</taxon>
        <taxon>Planctomycetota</taxon>
        <taxon>Planctomycetia</taxon>
        <taxon>Planctomycetales</taxon>
        <taxon>Planctomycetaceae</taxon>
        <taxon>Polystyrenella</taxon>
    </lineage>
</organism>
<evidence type="ECO:0000256" key="2">
    <source>
        <dbReference type="ARBA" id="ARBA00022475"/>
    </source>
</evidence>
<dbReference type="EMBL" id="CP036281">
    <property type="protein sequence ID" value="QDU78774.1"/>
    <property type="molecule type" value="Genomic_DNA"/>
</dbReference>
<feature type="transmembrane region" description="Helical" evidence="10">
    <location>
        <begin position="344"/>
        <end position="372"/>
    </location>
</feature>
<keyword evidence="10 11" id="KW-0813">Transport</keyword>
<accession>A0A518CHX3</accession>
<dbReference type="GO" id="GO:0005886">
    <property type="term" value="C:plasma membrane"/>
    <property type="evidence" value="ECO:0007669"/>
    <property type="project" value="UniProtKB-SubCell"/>
</dbReference>
<name>A0A518CHX3_9PLAN</name>
<sequence length="558" mass="61465">MNSMPTSSNSPADSVPGQEERSLFANFRLVSLMTLLSRSLGLVRDMGMAMLFGNGPIMDAFSIAFRIPNLARRLFGEGALSTAFLPAFVREREQQGLTSAWRLVTATLIWLTQFLSGVTVVGLVLLLGFYLAGFNSPEYQLLLGLTAIMLPYLLLICLVAQISAVMHAQNRFGWPAFSPLILNGMWIVTIWCIAPWWSSPESQVYVMAVSILFAGVVQLFCVLLPLYRQGYQYTADWRESKADVRTVVRSMVPILIGLSIAQINAVSDSLIAWGFSAPEVISNPSDTLLNTAWQVRYPLESGTASALYFGQRLFQFPLGLFGLALGTVLYPLMARHAETGRHDLLQSTLLLGLKQVIGIGFPASVGMMILAGPITRLLFEYGQFTSEDGLQTAQMIAAYGAAVWSSCALLILHRGFYAMGDRMTPLYVGLQMVLLNLLLNFSLIWVWQGVGLAISTAICAAIQVVLIIRKFENQIGKLNRSELGLTLLKTSIAVTAMGTVCGGLLFVLPPSDHFTQRLWNVMLPLLAAIVVYFVAAWLLKMDFLWSLFTREPKSELDS</sequence>
<dbReference type="UniPathway" id="UPA00219"/>
<evidence type="ECO:0000256" key="10">
    <source>
        <dbReference type="HAMAP-Rule" id="MF_02078"/>
    </source>
</evidence>
<gene>
    <name evidence="10 12" type="primary">murJ</name>
    <name evidence="12" type="ORF">Pla110_04780</name>
</gene>
<feature type="transmembrane region" description="Helical" evidence="10">
    <location>
        <begin position="313"/>
        <end position="332"/>
    </location>
</feature>
<dbReference type="Proteomes" id="UP000317178">
    <property type="component" value="Chromosome"/>
</dbReference>
<evidence type="ECO:0000256" key="6">
    <source>
        <dbReference type="ARBA" id="ARBA00022989"/>
    </source>
</evidence>
<evidence type="ECO:0000313" key="13">
    <source>
        <dbReference type="Proteomes" id="UP000317178"/>
    </source>
</evidence>
<evidence type="ECO:0000256" key="3">
    <source>
        <dbReference type="ARBA" id="ARBA00022692"/>
    </source>
</evidence>
<dbReference type="GO" id="GO:0034204">
    <property type="term" value="P:lipid translocation"/>
    <property type="evidence" value="ECO:0007669"/>
    <property type="project" value="TreeGrafter"/>
</dbReference>
<keyword evidence="5 10" id="KW-0573">Peptidoglycan synthesis</keyword>
<evidence type="ECO:0000256" key="4">
    <source>
        <dbReference type="ARBA" id="ARBA00022960"/>
    </source>
</evidence>
<dbReference type="PANTHER" id="PTHR47019:SF1">
    <property type="entry name" value="LIPID II FLIPPASE MURJ"/>
    <property type="match status" value="1"/>
</dbReference>
<feature type="transmembrane region" description="Helical" evidence="10">
    <location>
        <begin position="172"/>
        <end position="198"/>
    </location>
</feature>
<evidence type="ECO:0000256" key="5">
    <source>
        <dbReference type="ARBA" id="ARBA00022984"/>
    </source>
</evidence>
<dbReference type="InterPro" id="IPR004268">
    <property type="entry name" value="MurJ"/>
</dbReference>
<keyword evidence="2 10" id="KW-1003">Cell membrane</keyword>
<dbReference type="GO" id="GO:0008360">
    <property type="term" value="P:regulation of cell shape"/>
    <property type="evidence" value="ECO:0007669"/>
    <property type="project" value="UniProtKB-UniRule"/>
</dbReference>
<dbReference type="KEGG" id="plon:Pla110_04780"/>
<evidence type="ECO:0000313" key="12">
    <source>
        <dbReference type="EMBL" id="QDU78774.1"/>
    </source>
</evidence>
<feature type="transmembrane region" description="Helical" evidence="10">
    <location>
        <begin position="424"/>
        <end position="446"/>
    </location>
</feature>
<feature type="transmembrane region" description="Helical" evidence="10">
    <location>
        <begin position="483"/>
        <end position="506"/>
    </location>
</feature>
<keyword evidence="7 10" id="KW-0472">Membrane</keyword>
<evidence type="ECO:0000256" key="1">
    <source>
        <dbReference type="ARBA" id="ARBA00004651"/>
    </source>
</evidence>
<reference evidence="12 13" key="1">
    <citation type="submission" date="2019-02" db="EMBL/GenBank/DDBJ databases">
        <title>Deep-cultivation of Planctomycetes and their phenomic and genomic characterization uncovers novel biology.</title>
        <authorList>
            <person name="Wiegand S."/>
            <person name="Jogler M."/>
            <person name="Boedeker C."/>
            <person name="Pinto D."/>
            <person name="Vollmers J."/>
            <person name="Rivas-Marin E."/>
            <person name="Kohn T."/>
            <person name="Peeters S.H."/>
            <person name="Heuer A."/>
            <person name="Rast P."/>
            <person name="Oberbeckmann S."/>
            <person name="Bunk B."/>
            <person name="Jeske O."/>
            <person name="Meyerdierks A."/>
            <person name="Storesund J.E."/>
            <person name="Kallscheuer N."/>
            <person name="Luecker S."/>
            <person name="Lage O.M."/>
            <person name="Pohl T."/>
            <person name="Merkel B.J."/>
            <person name="Hornburger P."/>
            <person name="Mueller R.-W."/>
            <person name="Bruemmer F."/>
            <person name="Labrenz M."/>
            <person name="Spormann A.M."/>
            <person name="Op den Camp H."/>
            <person name="Overmann J."/>
            <person name="Amann R."/>
            <person name="Jetten M.S.M."/>
            <person name="Mascher T."/>
            <person name="Medema M.H."/>
            <person name="Devos D.P."/>
            <person name="Kaster A.-K."/>
            <person name="Ovreas L."/>
            <person name="Rohde M."/>
            <person name="Galperin M.Y."/>
            <person name="Jogler C."/>
        </authorList>
    </citation>
    <scope>NUCLEOTIDE SEQUENCE [LARGE SCALE GENOMIC DNA]</scope>
    <source>
        <strain evidence="12 13">Pla110</strain>
    </source>
</reference>
<dbReference type="PANTHER" id="PTHR47019">
    <property type="entry name" value="LIPID II FLIPPASE MURJ"/>
    <property type="match status" value="1"/>
</dbReference>
<dbReference type="PIRSF" id="PIRSF002869">
    <property type="entry name" value="MviN"/>
    <property type="match status" value="1"/>
</dbReference>
<comment type="function">
    <text evidence="8 10 11">Involved in peptidoglycan biosynthesis. Transports lipid-linked peptidoglycan precursors from the inner to the outer leaflet of the cytoplasmic membrane.</text>
</comment>
<evidence type="ECO:0000256" key="9">
    <source>
        <dbReference type="ARBA" id="ARBA00061532"/>
    </source>
</evidence>
<dbReference type="AlphaFoldDB" id="A0A518CHX3"/>